<proteinExistence type="predicted"/>
<comment type="caution">
    <text evidence="1">The sequence shown here is derived from an EMBL/GenBank/DDBJ whole genome shotgun (WGS) entry which is preliminary data.</text>
</comment>
<dbReference type="EMBL" id="ADTV01000034">
    <property type="protein sequence ID" value="EFG84279.1"/>
    <property type="molecule type" value="Genomic_DNA"/>
</dbReference>
<reference evidence="1 2" key="1">
    <citation type="journal article" date="2010" name="J. Bacteriol.">
        <title>Genome sequence of a cellulose-producing bacterium, Gluconacetobacter hansenii ATCC 23769.</title>
        <authorList>
            <person name="Iyer P.R."/>
            <person name="Geib S.M."/>
            <person name="Catchmark J."/>
            <person name="Kao T.H."/>
            <person name="Tien M."/>
        </authorList>
    </citation>
    <scope>NUCLEOTIDE SEQUENCE [LARGE SCALE GENOMIC DNA]</scope>
    <source>
        <strain evidence="1 2">ATCC 23769</strain>
    </source>
</reference>
<dbReference type="AlphaFoldDB" id="D5QFB7"/>
<evidence type="ECO:0000313" key="1">
    <source>
        <dbReference type="EMBL" id="EFG84279.1"/>
    </source>
</evidence>
<gene>
    <name evidence="1" type="ORF">GXY_09184</name>
</gene>
<dbReference type="HOGENOM" id="CLU_3329049_0_0_5"/>
<sequence length="38" mass="4087">MEVLNHILVWLMTAFNTEDGKGLGLRVTTGGELTNAIA</sequence>
<evidence type="ECO:0000313" key="2">
    <source>
        <dbReference type="Proteomes" id="UP000006468"/>
    </source>
</evidence>
<organism evidence="1 2">
    <name type="scientific">Novacetimonas hansenii ATCC 23769</name>
    <dbReference type="NCBI Taxonomy" id="714995"/>
    <lineage>
        <taxon>Bacteria</taxon>
        <taxon>Pseudomonadati</taxon>
        <taxon>Pseudomonadota</taxon>
        <taxon>Alphaproteobacteria</taxon>
        <taxon>Acetobacterales</taxon>
        <taxon>Acetobacteraceae</taxon>
        <taxon>Novacetimonas</taxon>
    </lineage>
</organism>
<dbReference type="Proteomes" id="UP000006468">
    <property type="component" value="Chromosome"/>
</dbReference>
<accession>D5QFB7</accession>
<protein>
    <submittedName>
        <fullName evidence="1">Uncharacterized protein</fullName>
    </submittedName>
</protein>
<name>D5QFB7_NOVHA</name>